<dbReference type="InterPro" id="IPR000835">
    <property type="entry name" value="HTH_MarR-typ"/>
</dbReference>
<accession>A0A810KXP6</accession>
<keyword evidence="1" id="KW-0805">Transcription regulation</keyword>
<gene>
    <name evidence="5" type="ORF">Asera_12570</name>
</gene>
<dbReference type="PANTHER" id="PTHR38465">
    <property type="entry name" value="HTH-TYPE TRANSCRIPTIONAL REGULATOR MJ1563-RELATED"/>
    <property type="match status" value="1"/>
</dbReference>
<dbReference type="Gene3D" id="1.10.10.10">
    <property type="entry name" value="Winged helix-like DNA-binding domain superfamily/Winged helix DNA-binding domain"/>
    <property type="match status" value="1"/>
</dbReference>
<name>A0A810KXP6_9ACTN</name>
<dbReference type="InterPro" id="IPR036390">
    <property type="entry name" value="WH_DNA-bd_sf"/>
</dbReference>
<dbReference type="RefSeq" id="WP_030445383.1">
    <property type="nucleotide sequence ID" value="NZ_AP023354.1"/>
</dbReference>
<dbReference type="GO" id="GO:0003677">
    <property type="term" value="F:DNA binding"/>
    <property type="evidence" value="ECO:0007669"/>
    <property type="project" value="UniProtKB-KW"/>
</dbReference>
<dbReference type="KEGG" id="aser:Asera_12570"/>
<keyword evidence="3" id="KW-0804">Transcription</keyword>
<dbReference type="SUPFAM" id="SSF46785">
    <property type="entry name" value="Winged helix' DNA-binding domain"/>
    <property type="match status" value="1"/>
</dbReference>
<evidence type="ECO:0000313" key="5">
    <source>
        <dbReference type="EMBL" id="BCJ27149.1"/>
    </source>
</evidence>
<dbReference type="GO" id="GO:0003700">
    <property type="term" value="F:DNA-binding transcription factor activity"/>
    <property type="evidence" value="ECO:0007669"/>
    <property type="project" value="InterPro"/>
</dbReference>
<dbReference type="InterPro" id="IPR052362">
    <property type="entry name" value="HTH-GbsR_regulator"/>
</dbReference>
<dbReference type="PANTHER" id="PTHR38465:SF2">
    <property type="entry name" value="HTH-TYPE TRANSCRIPTIONAL REGULATOR MMPR5"/>
    <property type="match status" value="1"/>
</dbReference>
<dbReference type="Proteomes" id="UP000680750">
    <property type="component" value="Chromosome"/>
</dbReference>
<organism evidence="5 6">
    <name type="scientific">Actinocatenispora sera</name>
    <dbReference type="NCBI Taxonomy" id="390989"/>
    <lineage>
        <taxon>Bacteria</taxon>
        <taxon>Bacillati</taxon>
        <taxon>Actinomycetota</taxon>
        <taxon>Actinomycetes</taxon>
        <taxon>Micromonosporales</taxon>
        <taxon>Micromonosporaceae</taxon>
        <taxon>Actinocatenispora</taxon>
    </lineage>
</organism>
<feature type="domain" description="HTH marR-type" evidence="4">
    <location>
        <begin position="29"/>
        <end position="88"/>
    </location>
</feature>
<reference evidence="5" key="1">
    <citation type="submission" date="2020-08" db="EMBL/GenBank/DDBJ databases">
        <title>Whole genome shotgun sequence of Actinocatenispora sera NBRC 101916.</title>
        <authorList>
            <person name="Komaki H."/>
            <person name="Tamura T."/>
        </authorList>
    </citation>
    <scope>NUCLEOTIDE SEQUENCE</scope>
    <source>
        <strain evidence="5">NBRC 101916</strain>
    </source>
</reference>
<sequence length="163" mass="18084">MTRADSDEQAVTAVERYRERLGSVVASLGVPRMPARVFAALFVAETGRLTAAELAETLKVSPAAVSGATRYLTDVGMAFREREPGSRRDHYTVRDDMWQQAISTRAPIMKHVVEALRDGVAVVGTDTHAGRRAMETVNFFQFLEKEMTGLMNRWEAHRATLTG</sequence>
<dbReference type="EMBL" id="AP023354">
    <property type="protein sequence ID" value="BCJ27149.1"/>
    <property type="molecule type" value="Genomic_DNA"/>
</dbReference>
<keyword evidence="6" id="KW-1185">Reference proteome</keyword>
<evidence type="ECO:0000256" key="3">
    <source>
        <dbReference type="ARBA" id="ARBA00023163"/>
    </source>
</evidence>
<keyword evidence="2" id="KW-0238">DNA-binding</keyword>
<evidence type="ECO:0000313" key="6">
    <source>
        <dbReference type="Proteomes" id="UP000680750"/>
    </source>
</evidence>
<evidence type="ECO:0000256" key="2">
    <source>
        <dbReference type="ARBA" id="ARBA00023125"/>
    </source>
</evidence>
<dbReference type="Pfam" id="PF12802">
    <property type="entry name" value="MarR_2"/>
    <property type="match status" value="1"/>
</dbReference>
<protein>
    <submittedName>
        <fullName evidence="5">MarR family transcriptional regulator</fullName>
    </submittedName>
</protein>
<dbReference type="AlphaFoldDB" id="A0A810KXP6"/>
<dbReference type="InterPro" id="IPR036388">
    <property type="entry name" value="WH-like_DNA-bd_sf"/>
</dbReference>
<evidence type="ECO:0000256" key="1">
    <source>
        <dbReference type="ARBA" id="ARBA00023015"/>
    </source>
</evidence>
<evidence type="ECO:0000259" key="4">
    <source>
        <dbReference type="Pfam" id="PF12802"/>
    </source>
</evidence>
<proteinExistence type="predicted"/>